<evidence type="ECO:0000313" key="1">
    <source>
        <dbReference type="EMBL" id="MDG9700346.1"/>
    </source>
</evidence>
<organism evidence="1 2">
    <name type="scientific">Ottowia cancrivicina</name>
    <dbReference type="NCBI Taxonomy" id="3040346"/>
    <lineage>
        <taxon>Bacteria</taxon>
        <taxon>Pseudomonadati</taxon>
        <taxon>Pseudomonadota</taxon>
        <taxon>Betaproteobacteria</taxon>
        <taxon>Burkholderiales</taxon>
        <taxon>Comamonadaceae</taxon>
        <taxon>Ottowia</taxon>
    </lineage>
</organism>
<dbReference type="RefSeq" id="WP_279525082.1">
    <property type="nucleotide sequence ID" value="NZ_JARVII010000032.1"/>
</dbReference>
<dbReference type="AlphaFoldDB" id="A0AAW6RNZ0"/>
<sequence length="59" mass="6433">MATTNEYAAFSAHVYNNQRGGGDANLDDVNRLSLSPGWKNLSDLGFTPGDNLNEWGMTK</sequence>
<name>A0AAW6RNZ0_9BURK</name>
<accession>A0AAW6RNZ0</accession>
<gene>
    <name evidence="1" type="ORF">QB898_11615</name>
</gene>
<proteinExistence type="predicted"/>
<dbReference type="Proteomes" id="UP001237156">
    <property type="component" value="Unassembled WGS sequence"/>
</dbReference>
<protein>
    <submittedName>
        <fullName evidence="1">Uncharacterized protein</fullName>
    </submittedName>
</protein>
<reference evidence="1 2" key="1">
    <citation type="submission" date="2023-04" db="EMBL/GenBank/DDBJ databases">
        <title>Ottowia paracancer sp. nov., isolated from human stomach.</title>
        <authorList>
            <person name="Song Y."/>
        </authorList>
    </citation>
    <scope>NUCLEOTIDE SEQUENCE [LARGE SCALE GENOMIC DNA]</scope>
    <source>
        <strain evidence="1 2">10c7w1</strain>
    </source>
</reference>
<evidence type="ECO:0000313" key="2">
    <source>
        <dbReference type="Proteomes" id="UP001237156"/>
    </source>
</evidence>
<dbReference type="EMBL" id="JARVII010000032">
    <property type="protein sequence ID" value="MDG9700346.1"/>
    <property type="molecule type" value="Genomic_DNA"/>
</dbReference>
<keyword evidence="2" id="KW-1185">Reference proteome</keyword>
<comment type="caution">
    <text evidence="1">The sequence shown here is derived from an EMBL/GenBank/DDBJ whole genome shotgun (WGS) entry which is preliminary data.</text>
</comment>